<protein>
    <recommendedName>
        <fullName evidence="3">Rho termination factor N-terminal domain-containing protein</fullName>
    </recommendedName>
</protein>
<sequence>MPVEDDLPTLEELLAEAKALTARPVPTVAAAVAAPVAIARVEVEVAAKPIAEMTSQELRWECQKQDIAWRNAHGKGKHLRKEEMVSALS</sequence>
<name>A0ABV0KB74_9CYAN</name>
<dbReference type="RefSeq" id="WP_190707526.1">
    <property type="nucleotide sequence ID" value="NZ_JAMPKX010000019.1"/>
</dbReference>
<comment type="caution">
    <text evidence="1">The sequence shown here is derived from an EMBL/GenBank/DDBJ whole genome shotgun (WGS) entry which is preliminary data.</text>
</comment>
<dbReference type="EMBL" id="JAMPKX010000019">
    <property type="protein sequence ID" value="MEP0950039.1"/>
    <property type="molecule type" value="Genomic_DNA"/>
</dbReference>
<gene>
    <name evidence="1" type="ORF">NC992_24415</name>
</gene>
<reference evidence="1 2" key="1">
    <citation type="submission" date="2022-04" db="EMBL/GenBank/DDBJ databases">
        <title>Positive selection, recombination, and allopatry shape intraspecific diversity of widespread and dominant cyanobacteria.</title>
        <authorList>
            <person name="Wei J."/>
            <person name="Shu W."/>
            <person name="Hu C."/>
        </authorList>
    </citation>
    <scope>NUCLEOTIDE SEQUENCE [LARGE SCALE GENOMIC DNA]</scope>
    <source>
        <strain evidence="1 2">DQ-A4</strain>
    </source>
</reference>
<organism evidence="1 2">
    <name type="scientific">Leptolyngbya subtilissima DQ-A4</name>
    <dbReference type="NCBI Taxonomy" id="2933933"/>
    <lineage>
        <taxon>Bacteria</taxon>
        <taxon>Bacillati</taxon>
        <taxon>Cyanobacteriota</taxon>
        <taxon>Cyanophyceae</taxon>
        <taxon>Leptolyngbyales</taxon>
        <taxon>Leptolyngbyaceae</taxon>
        <taxon>Leptolyngbya group</taxon>
        <taxon>Leptolyngbya</taxon>
    </lineage>
</organism>
<evidence type="ECO:0000313" key="1">
    <source>
        <dbReference type="EMBL" id="MEP0950039.1"/>
    </source>
</evidence>
<proteinExistence type="predicted"/>
<dbReference type="Proteomes" id="UP001482513">
    <property type="component" value="Unassembled WGS sequence"/>
</dbReference>
<evidence type="ECO:0000313" key="2">
    <source>
        <dbReference type="Proteomes" id="UP001482513"/>
    </source>
</evidence>
<evidence type="ECO:0008006" key="3">
    <source>
        <dbReference type="Google" id="ProtNLM"/>
    </source>
</evidence>
<keyword evidence="2" id="KW-1185">Reference proteome</keyword>
<accession>A0ABV0KB74</accession>